<keyword evidence="2" id="KW-1185">Reference proteome</keyword>
<reference evidence="1" key="1">
    <citation type="journal article" date="2023" name="G3 (Bethesda)">
        <title>A reference genome for the long-term kleptoplast-retaining sea slug Elysia crispata morphotype clarki.</title>
        <authorList>
            <person name="Eastman K.E."/>
            <person name="Pendleton A.L."/>
            <person name="Shaikh M.A."/>
            <person name="Suttiyut T."/>
            <person name="Ogas R."/>
            <person name="Tomko P."/>
            <person name="Gavelis G."/>
            <person name="Widhalm J.R."/>
            <person name="Wisecaver J.H."/>
        </authorList>
    </citation>
    <scope>NUCLEOTIDE SEQUENCE</scope>
    <source>
        <strain evidence="1">ECLA1</strain>
    </source>
</reference>
<dbReference type="AlphaFoldDB" id="A0AAE0ZVU7"/>
<organism evidence="1 2">
    <name type="scientific">Elysia crispata</name>
    <name type="common">lettuce slug</name>
    <dbReference type="NCBI Taxonomy" id="231223"/>
    <lineage>
        <taxon>Eukaryota</taxon>
        <taxon>Metazoa</taxon>
        <taxon>Spiralia</taxon>
        <taxon>Lophotrochozoa</taxon>
        <taxon>Mollusca</taxon>
        <taxon>Gastropoda</taxon>
        <taxon>Heterobranchia</taxon>
        <taxon>Euthyneura</taxon>
        <taxon>Panpulmonata</taxon>
        <taxon>Sacoglossa</taxon>
        <taxon>Placobranchoidea</taxon>
        <taxon>Plakobranchidae</taxon>
        <taxon>Elysia</taxon>
    </lineage>
</organism>
<dbReference type="Proteomes" id="UP001283361">
    <property type="component" value="Unassembled WGS sequence"/>
</dbReference>
<name>A0AAE0ZVU7_9GAST</name>
<gene>
    <name evidence="1" type="ORF">RRG08_061102</name>
</gene>
<evidence type="ECO:0000313" key="1">
    <source>
        <dbReference type="EMBL" id="KAK3775572.1"/>
    </source>
</evidence>
<proteinExistence type="predicted"/>
<sequence>MHLTKQWKPARENVLRHFLPNDLTDLSNERGEQASSAFALPLTNGCRDGSIVRDGSTVEPVGQLTEHTRAFFSPGLS</sequence>
<accession>A0AAE0ZVU7</accession>
<dbReference type="EMBL" id="JAWDGP010003308">
    <property type="protein sequence ID" value="KAK3775572.1"/>
    <property type="molecule type" value="Genomic_DNA"/>
</dbReference>
<protein>
    <submittedName>
        <fullName evidence="1">Uncharacterized protein</fullName>
    </submittedName>
</protein>
<comment type="caution">
    <text evidence="1">The sequence shown here is derived from an EMBL/GenBank/DDBJ whole genome shotgun (WGS) entry which is preliminary data.</text>
</comment>
<evidence type="ECO:0000313" key="2">
    <source>
        <dbReference type="Proteomes" id="UP001283361"/>
    </source>
</evidence>